<feature type="region of interest" description="Disordered" evidence="1">
    <location>
        <begin position="1"/>
        <end position="30"/>
    </location>
</feature>
<feature type="compositionally biased region" description="Gly residues" evidence="1">
    <location>
        <begin position="49"/>
        <end position="61"/>
    </location>
</feature>
<organism evidence="2 3">
    <name type="scientific">Batillaria attramentaria</name>
    <dbReference type="NCBI Taxonomy" id="370345"/>
    <lineage>
        <taxon>Eukaryota</taxon>
        <taxon>Metazoa</taxon>
        <taxon>Spiralia</taxon>
        <taxon>Lophotrochozoa</taxon>
        <taxon>Mollusca</taxon>
        <taxon>Gastropoda</taxon>
        <taxon>Caenogastropoda</taxon>
        <taxon>Sorbeoconcha</taxon>
        <taxon>Cerithioidea</taxon>
        <taxon>Batillariidae</taxon>
        <taxon>Batillaria</taxon>
    </lineage>
</organism>
<accession>A0ABD0JQW2</accession>
<reference evidence="2 3" key="1">
    <citation type="journal article" date="2023" name="Sci. Data">
        <title>Genome assembly of the Korean intertidal mud-creeper Batillaria attramentaria.</title>
        <authorList>
            <person name="Patra A.K."/>
            <person name="Ho P.T."/>
            <person name="Jun S."/>
            <person name="Lee S.J."/>
            <person name="Kim Y."/>
            <person name="Won Y.J."/>
        </authorList>
    </citation>
    <scope>NUCLEOTIDE SEQUENCE [LARGE SCALE GENOMIC DNA]</scope>
    <source>
        <strain evidence="2">Wonlab-2016</strain>
    </source>
</reference>
<sequence>MTRGTKRAGNLHNKHATDPPHYTRCTPDYGRDKRCGSHGDELGWASCSRGGGAGSNGGRQGTGICQRHPSLTGERVSGRQKGKTPAFDSARREKVKTANDRLMTLCPPGQHRLGTRAPRRDKERDRGRCHQCRLDGALTRVNMLADCLPSSHPSYGA</sequence>
<dbReference type="Proteomes" id="UP001519460">
    <property type="component" value="Unassembled WGS sequence"/>
</dbReference>
<gene>
    <name evidence="2" type="ORF">BaRGS_00031495</name>
</gene>
<evidence type="ECO:0000256" key="1">
    <source>
        <dbReference type="SAM" id="MobiDB-lite"/>
    </source>
</evidence>
<keyword evidence="3" id="KW-1185">Reference proteome</keyword>
<evidence type="ECO:0000313" key="2">
    <source>
        <dbReference type="EMBL" id="KAK7477307.1"/>
    </source>
</evidence>
<evidence type="ECO:0000313" key="3">
    <source>
        <dbReference type="Proteomes" id="UP001519460"/>
    </source>
</evidence>
<protein>
    <submittedName>
        <fullName evidence="2">Uncharacterized protein</fullName>
    </submittedName>
</protein>
<name>A0ABD0JQW2_9CAEN</name>
<proteinExistence type="predicted"/>
<feature type="region of interest" description="Disordered" evidence="1">
    <location>
        <begin position="47"/>
        <end position="94"/>
    </location>
</feature>
<dbReference type="AlphaFoldDB" id="A0ABD0JQW2"/>
<dbReference type="EMBL" id="JACVVK020000354">
    <property type="protein sequence ID" value="KAK7477307.1"/>
    <property type="molecule type" value="Genomic_DNA"/>
</dbReference>
<comment type="caution">
    <text evidence="2">The sequence shown here is derived from an EMBL/GenBank/DDBJ whole genome shotgun (WGS) entry which is preliminary data.</text>
</comment>